<evidence type="ECO:0000256" key="4">
    <source>
        <dbReference type="ARBA" id="ARBA00022723"/>
    </source>
</evidence>
<dbReference type="Pfam" id="PF01328">
    <property type="entry name" value="Peroxidase_2"/>
    <property type="match status" value="1"/>
</dbReference>
<dbReference type="PANTHER" id="PTHR33577:SF9">
    <property type="entry name" value="PEROXIDASE STCC"/>
    <property type="match status" value="1"/>
</dbReference>
<evidence type="ECO:0000256" key="2">
    <source>
        <dbReference type="ARBA" id="ARBA00022559"/>
    </source>
</evidence>
<reference evidence="9" key="1">
    <citation type="submission" date="2023-06" db="EMBL/GenBank/DDBJ databases">
        <authorList>
            <consortium name="Lawrence Berkeley National Laboratory"/>
            <person name="Ahrendt S."/>
            <person name="Sahu N."/>
            <person name="Indic B."/>
            <person name="Wong-Bajracharya J."/>
            <person name="Merenyi Z."/>
            <person name="Ke H.-M."/>
            <person name="Monk M."/>
            <person name="Kocsube S."/>
            <person name="Drula E."/>
            <person name="Lipzen A."/>
            <person name="Balint B."/>
            <person name="Henrissat B."/>
            <person name="Andreopoulos B."/>
            <person name="Martin F.M."/>
            <person name="Harder C.B."/>
            <person name="Rigling D."/>
            <person name="Ford K.L."/>
            <person name="Foster G.D."/>
            <person name="Pangilinan J."/>
            <person name="Papanicolaou A."/>
            <person name="Barry K."/>
            <person name="LaButti K."/>
            <person name="Viragh M."/>
            <person name="Koriabine M."/>
            <person name="Yan M."/>
            <person name="Riley R."/>
            <person name="Champramary S."/>
            <person name="Plett K.L."/>
            <person name="Tsai I.J."/>
            <person name="Slot J."/>
            <person name="Sipos G."/>
            <person name="Plett J."/>
            <person name="Nagy L.G."/>
            <person name="Grigoriev I.V."/>
        </authorList>
    </citation>
    <scope>NUCLEOTIDE SEQUENCE</scope>
    <source>
        <strain evidence="9">ICMP 16352</strain>
    </source>
</reference>
<keyword evidence="10" id="KW-1185">Reference proteome</keyword>
<organism evidence="9 10">
    <name type="scientific">Armillaria novae-zelandiae</name>
    <dbReference type="NCBI Taxonomy" id="153914"/>
    <lineage>
        <taxon>Eukaryota</taxon>
        <taxon>Fungi</taxon>
        <taxon>Dikarya</taxon>
        <taxon>Basidiomycota</taxon>
        <taxon>Agaricomycotina</taxon>
        <taxon>Agaricomycetes</taxon>
        <taxon>Agaricomycetidae</taxon>
        <taxon>Agaricales</taxon>
        <taxon>Marasmiineae</taxon>
        <taxon>Physalacriaceae</taxon>
        <taxon>Armillaria</taxon>
    </lineage>
</organism>
<evidence type="ECO:0000256" key="3">
    <source>
        <dbReference type="ARBA" id="ARBA00022617"/>
    </source>
</evidence>
<keyword evidence="6" id="KW-0408">Iron</keyword>
<dbReference type="GO" id="GO:0046872">
    <property type="term" value="F:metal ion binding"/>
    <property type="evidence" value="ECO:0007669"/>
    <property type="project" value="UniProtKB-KW"/>
</dbReference>
<evidence type="ECO:0000256" key="5">
    <source>
        <dbReference type="ARBA" id="ARBA00023002"/>
    </source>
</evidence>
<keyword evidence="4" id="KW-0479">Metal-binding</keyword>
<protein>
    <submittedName>
        <fullName evidence="9">Chloroperoxidase</fullName>
    </submittedName>
</protein>
<feature type="domain" description="Heme haloperoxidase family profile" evidence="8">
    <location>
        <begin position="1"/>
        <end position="209"/>
    </location>
</feature>
<comment type="caution">
    <text evidence="9">The sequence shown here is derived from an EMBL/GenBank/DDBJ whole genome shotgun (WGS) entry which is preliminary data.</text>
</comment>
<sequence>MESTWTPDLCSPCPGLNILANHGFLPQDGKNITIDMVLKAGKEGFNVDSDVLIFATKVSLLTTNAPDSFTLDDIKLHRTMEHDVSLSCSDYNLGDNVHFNETIYTTLTQSNPGVDYFNATSAGQVQKKCLADDTLANPGIVNTDKEFLMCTGESALYLSAMCDPVTGVAPKKFVDIFFHEERMPIKEGWTRPTMATTIKMIALIRDIIEEFSEWVGSSKCPFIRSGPGNDMTACP</sequence>
<accession>A0AA39U7Z6</accession>
<evidence type="ECO:0000259" key="8">
    <source>
        <dbReference type="PROSITE" id="PS51405"/>
    </source>
</evidence>
<evidence type="ECO:0000256" key="7">
    <source>
        <dbReference type="ARBA" id="ARBA00025795"/>
    </source>
</evidence>
<dbReference type="InterPro" id="IPR000028">
    <property type="entry name" value="Chloroperoxidase"/>
</dbReference>
<dbReference type="Proteomes" id="UP001175227">
    <property type="component" value="Unassembled WGS sequence"/>
</dbReference>
<keyword evidence="5" id="KW-0560">Oxidoreductase</keyword>
<evidence type="ECO:0000313" key="9">
    <source>
        <dbReference type="EMBL" id="KAK0472739.1"/>
    </source>
</evidence>
<name>A0AA39U7Z6_9AGAR</name>
<dbReference type="SUPFAM" id="SSF47571">
    <property type="entry name" value="Cloroperoxidase"/>
    <property type="match status" value="1"/>
</dbReference>
<dbReference type="InterPro" id="IPR036851">
    <property type="entry name" value="Chloroperoxidase-like_sf"/>
</dbReference>
<dbReference type="EMBL" id="JAUEPR010000038">
    <property type="protein sequence ID" value="KAK0472739.1"/>
    <property type="molecule type" value="Genomic_DNA"/>
</dbReference>
<evidence type="ECO:0000256" key="1">
    <source>
        <dbReference type="ARBA" id="ARBA00001970"/>
    </source>
</evidence>
<evidence type="ECO:0000313" key="10">
    <source>
        <dbReference type="Proteomes" id="UP001175227"/>
    </source>
</evidence>
<evidence type="ECO:0000256" key="6">
    <source>
        <dbReference type="ARBA" id="ARBA00023004"/>
    </source>
</evidence>
<dbReference type="PROSITE" id="PS51405">
    <property type="entry name" value="HEME_HALOPEROXIDASE"/>
    <property type="match status" value="1"/>
</dbReference>
<dbReference type="AlphaFoldDB" id="A0AA39U7Z6"/>
<dbReference type="GO" id="GO:0004601">
    <property type="term" value="F:peroxidase activity"/>
    <property type="evidence" value="ECO:0007669"/>
    <property type="project" value="UniProtKB-KW"/>
</dbReference>
<dbReference type="PANTHER" id="PTHR33577">
    <property type="entry name" value="STERIGMATOCYSTIN BIOSYNTHESIS PEROXIDASE STCC-RELATED"/>
    <property type="match status" value="1"/>
</dbReference>
<keyword evidence="2" id="KW-0575">Peroxidase</keyword>
<keyword evidence="3" id="KW-0349">Heme</keyword>
<gene>
    <name evidence="9" type="ORF">IW261DRAFT_1506692</name>
</gene>
<proteinExistence type="inferred from homology"/>
<comment type="cofactor">
    <cofactor evidence="1">
        <name>heme b</name>
        <dbReference type="ChEBI" id="CHEBI:60344"/>
    </cofactor>
</comment>
<comment type="similarity">
    <text evidence="7">Belongs to the chloroperoxidase family.</text>
</comment>
<dbReference type="Gene3D" id="1.10.489.10">
    <property type="entry name" value="Chloroperoxidase-like"/>
    <property type="match status" value="1"/>
</dbReference>